<dbReference type="Gene3D" id="3.40.50.300">
    <property type="entry name" value="P-loop containing nucleotide triphosphate hydrolases"/>
    <property type="match status" value="1"/>
</dbReference>
<gene>
    <name evidence="2" type="ORF">V1264_013748</name>
</gene>
<sequence length="735" mass="81833">MLPKRTRTRGKHGTGAKAAKTDEPSSKEKQQARDQAKAGPSTSGGLGGGQQLAKLHEAKLEWHNQVKEWFPNWKKQTYFLPPVFMRKIQRSQEMVCNQEVYVIKPPGTKAGEQGYHDKDRREDEAFVKVLNSLEQLTEREVMFVISKLEFRFYLNVSHYENAASMLPRPKDEGLPQGKETDGDFDILIIHRQLGLVAAEMKAVGENSEERLETQKQRDQNLVNKIEQAIKQISKSREMLKYLVSEDEIKPMIRTSLMLPNITTDHLRTVLGSNAKLEQDLRKSLDVDKKADLAELCLTKDDVENPAFPWWERFVTACGEDTTMTDSAYLDLISRFGGPATTVAVPPVKVFSSAKPAPCQARDCCIHSKGNGVAEAARRMAPQDIVLNRRQVGILTKHKEGMVYLTGPPGTGKSLVLIMKGLDWLRTGKAVQVVTSTPDGKAASRMIFAELTKSGLPGAEEKIKLLDFDLRRDREEDINAAVDTLTKVAEHGELYIVADEMCRNFTKLITPLKKVLNTLHIWAASIYGGHKPARMVKEELTEALRTPPRITKEVMISGYISHQNEVSRYISNPNAPTPCEGPGIISIIHCPKDGHIQKYTYDCEKCGEELASKLKQDLGVGKAGSQLKYSDVFVLDAEENGASSNMSPGSGLLKGLRDANIPVRVLKAGDAEKTFREVATMTGPNQVVVADCRMVSGLERPVVVWVEGGKRTVDEDIGRLHAMTRSTSQLIWVRPR</sequence>
<feature type="compositionally biased region" description="Basic residues" evidence="1">
    <location>
        <begin position="1"/>
        <end position="14"/>
    </location>
</feature>
<evidence type="ECO:0000256" key="1">
    <source>
        <dbReference type="SAM" id="MobiDB-lite"/>
    </source>
</evidence>
<dbReference type="Proteomes" id="UP001374579">
    <property type="component" value="Unassembled WGS sequence"/>
</dbReference>
<keyword evidence="3" id="KW-1185">Reference proteome</keyword>
<organism evidence="2 3">
    <name type="scientific">Littorina saxatilis</name>
    <dbReference type="NCBI Taxonomy" id="31220"/>
    <lineage>
        <taxon>Eukaryota</taxon>
        <taxon>Metazoa</taxon>
        <taxon>Spiralia</taxon>
        <taxon>Lophotrochozoa</taxon>
        <taxon>Mollusca</taxon>
        <taxon>Gastropoda</taxon>
        <taxon>Caenogastropoda</taxon>
        <taxon>Littorinimorpha</taxon>
        <taxon>Littorinoidea</taxon>
        <taxon>Littorinidae</taxon>
        <taxon>Littorina</taxon>
    </lineage>
</organism>
<dbReference type="SUPFAM" id="SSF52540">
    <property type="entry name" value="P-loop containing nucleoside triphosphate hydrolases"/>
    <property type="match status" value="1"/>
</dbReference>
<dbReference type="EMBL" id="JBAMIC010000003">
    <property type="protein sequence ID" value="KAK7109760.1"/>
    <property type="molecule type" value="Genomic_DNA"/>
</dbReference>
<proteinExistence type="predicted"/>
<reference evidence="2 3" key="1">
    <citation type="submission" date="2024-02" db="EMBL/GenBank/DDBJ databases">
        <title>Chromosome-scale genome assembly of the rough periwinkle Littorina saxatilis.</title>
        <authorList>
            <person name="De Jode A."/>
            <person name="Faria R."/>
            <person name="Formenti G."/>
            <person name="Sims Y."/>
            <person name="Smith T.P."/>
            <person name="Tracey A."/>
            <person name="Wood J.M.D."/>
            <person name="Zagrodzka Z.B."/>
            <person name="Johannesson K."/>
            <person name="Butlin R.K."/>
            <person name="Leder E.H."/>
        </authorList>
    </citation>
    <scope>NUCLEOTIDE SEQUENCE [LARGE SCALE GENOMIC DNA]</scope>
    <source>
        <strain evidence="2">Snail1</strain>
        <tissue evidence="2">Muscle</tissue>
    </source>
</reference>
<comment type="caution">
    <text evidence="2">The sequence shown here is derived from an EMBL/GenBank/DDBJ whole genome shotgun (WGS) entry which is preliminary data.</text>
</comment>
<feature type="region of interest" description="Disordered" evidence="1">
    <location>
        <begin position="1"/>
        <end position="49"/>
    </location>
</feature>
<dbReference type="AlphaFoldDB" id="A0AAN9GK83"/>
<name>A0AAN9GK83_9CAEN</name>
<dbReference type="Pfam" id="PF13245">
    <property type="entry name" value="AAA_19"/>
    <property type="match status" value="1"/>
</dbReference>
<evidence type="ECO:0000313" key="2">
    <source>
        <dbReference type="EMBL" id="KAK7109760.1"/>
    </source>
</evidence>
<feature type="compositionally biased region" description="Basic and acidic residues" evidence="1">
    <location>
        <begin position="19"/>
        <end position="36"/>
    </location>
</feature>
<evidence type="ECO:0000313" key="3">
    <source>
        <dbReference type="Proteomes" id="UP001374579"/>
    </source>
</evidence>
<protein>
    <submittedName>
        <fullName evidence="2">Uncharacterized protein</fullName>
    </submittedName>
</protein>
<dbReference type="InterPro" id="IPR027417">
    <property type="entry name" value="P-loop_NTPase"/>
</dbReference>
<accession>A0AAN9GK83</accession>